<dbReference type="HOGENOM" id="CLU_2083385_0_0_10"/>
<dbReference type="AlphaFoldDB" id="A0A0E3V600"/>
<protein>
    <submittedName>
        <fullName evidence="1">Uncharacterized protein</fullName>
    </submittedName>
</protein>
<dbReference type="Proteomes" id="UP000033054">
    <property type="component" value="Chromosome"/>
</dbReference>
<dbReference type="EMBL" id="CP010429">
    <property type="protein sequence ID" value="AKD54096.1"/>
    <property type="molecule type" value="Genomic_DNA"/>
</dbReference>
<proteinExistence type="predicted"/>
<evidence type="ECO:0000313" key="2">
    <source>
        <dbReference type="Proteomes" id="UP000033054"/>
    </source>
</evidence>
<sequence>MSAPTKQDPQQLLARTLQRLQQGAEHISPVNELINEWSDALGEGNLTLENVADELFSLKQALEEGKIAKISGSLHTLSKLTKQAANESSDVGVVGQLLQLAQVLDDLSERVQNTNAV</sequence>
<accession>A0A0E3V600</accession>
<dbReference type="RefSeq" id="WP_046375694.1">
    <property type="nucleotide sequence ID" value="NZ_CP010429.1"/>
</dbReference>
<name>A0A0E3V600_9BACT</name>
<gene>
    <name evidence="1" type="ORF">SD10_03445</name>
</gene>
<dbReference type="KEGG" id="srd:SD10_03445"/>
<dbReference type="PATRIC" id="fig|1379870.5.peg.754"/>
<dbReference type="STRING" id="1379870.SD10_03445"/>
<keyword evidence="2" id="KW-1185">Reference proteome</keyword>
<organism evidence="1 2">
    <name type="scientific">Spirosoma radiotolerans</name>
    <dbReference type="NCBI Taxonomy" id="1379870"/>
    <lineage>
        <taxon>Bacteria</taxon>
        <taxon>Pseudomonadati</taxon>
        <taxon>Bacteroidota</taxon>
        <taxon>Cytophagia</taxon>
        <taxon>Cytophagales</taxon>
        <taxon>Cytophagaceae</taxon>
        <taxon>Spirosoma</taxon>
    </lineage>
</organism>
<reference evidence="1 2" key="1">
    <citation type="journal article" date="2014" name="Curr. Microbiol.">
        <title>Spirosoma radiotolerans sp. nov., a gamma-radiation-resistant bacterium isolated from gamma ray-irradiated soil.</title>
        <authorList>
            <person name="Lee J.J."/>
            <person name="Srinivasan S."/>
            <person name="Lim S."/>
            <person name="Joe M."/>
            <person name="Im S."/>
            <person name="Bae S.I."/>
            <person name="Park K.R."/>
            <person name="Han J.H."/>
            <person name="Park S.H."/>
            <person name="Joo B.M."/>
            <person name="Park S.J."/>
            <person name="Kim M.K."/>
        </authorList>
    </citation>
    <scope>NUCLEOTIDE SEQUENCE [LARGE SCALE GENOMIC DNA]</scope>
    <source>
        <strain evidence="1 2">DG5A</strain>
    </source>
</reference>
<evidence type="ECO:0000313" key="1">
    <source>
        <dbReference type="EMBL" id="AKD54096.1"/>
    </source>
</evidence>
<dbReference type="OrthoDB" id="957937at2"/>